<gene>
    <name evidence="2" type="ORF">NM961_06025</name>
</gene>
<dbReference type="InterPro" id="IPR050256">
    <property type="entry name" value="Glycosyltransferase_2"/>
</dbReference>
<organism evidence="2 3">
    <name type="scientific">Tahibacter harae</name>
    <dbReference type="NCBI Taxonomy" id="2963937"/>
    <lineage>
        <taxon>Bacteria</taxon>
        <taxon>Pseudomonadati</taxon>
        <taxon>Pseudomonadota</taxon>
        <taxon>Gammaproteobacteria</taxon>
        <taxon>Lysobacterales</taxon>
        <taxon>Rhodanobacteraceae</taxon>
        <taxon>Tahibacter</taxon>
    </lineage>
</organism>
<protein>
    <submittedName>
        <fullName evidence="2">Glycosyltransferase family 2 protein</fullName>
    </submittedName>
</protein>
<proteinExistence type="predicted"/>
<sequence length="266" mass="28932">MSGALRAAVLIPCLNEERAIRAIVEGALSHCERVIVVDDGSSDGTVAALHGLPIELIRHERPGGKGNALRAGFRRALELGVDGVVTMDGDGQHFYGDIPRLLRVAAQLPNTIVVGARLIGRERQPRIRRIANDIADWGIAWAVGQRLIDSQSGQRWYPLEVVKLAVDVAPQGFVFEADILIEAARRLGTKVAAVPIEVRYAGEFRRSHFKPLRDFCRITSHVFGRVVEVGSVIRTYGIARTTPIQLIDPDQAGTATAPGLARSQES</sequence>
<dbReference type="PANTHER" id="PTHR48090:SF7">
    <property type="entry name" value="RFBJ PROTEIN"/>
    <property type="match status" value="1"/>
</dbReference>
<comment type="caution">
    <text evidence="2">The sequence shown here is derived from an EMBL/GenBank/DDBJ whole genome shotgun (WGS) entry which is preliminary data.</text>
</comment>
<dbReference type="InterPro" id="IPR001173">
    <property type="entry name" value="Glyco_trans_2-like"/>
</dbReference>
<evidence type="ECO:0000313" key="2">
    <source>
        <dbReference type="EMBL" id="MCQ4164265.1"/>
    </source>
</evidence>
<dbReference type="RefSeq" id="WP_255912900.1">
    <property type="nucleotide sequence ID" value="NZ_JANFQO010000004.1"/>
</dbReference>
<dbReference type="EMBL" id="JANFQO010000004">
    <property type="protein sequence ID" value="MCQ4164265.1"/>
    <property type="molecule type" value="Genomic_DNA"/>
</dbReference>
<reference evidence="2" key="1">
    <citation type="submission" date="2022-07" db="EMBL/GenBank/DDBJ databases">
        <title>Tahibacter sp., a new gammaproteobacterium isolated from the silt sample collected at pig farm.</title>
        <authorList>
            <person name="Chen H."/>
        </authorList>
    </citation>
    <scope>NUCLEOTIDE SEQUENCE</scope>
    <source>
        <strain evidence="2">P2K</strain>
    </source>
</reference>
<evidence type="ECO:0000259" key="1">
    <source>
        <dbReference type="Pfam" id="PF00535"/>
    </source>
</evidence>
<dbReference type="SUPFAM" id="SSF53448">
    <property type="entry name" value="Nucleotide-diphospho-sugar transferases"/>
    <property type="match status" value="1"/>
</dbReference>
<dbReference type="Gene3D" id="3.90.550.10">
    <property type="entry name" value="Spore Coat Polysaccharide Biosynthesis Protein SpsA, Chain A"/>
    <property type="match status" value="1"/>
</dbReference>
<accession>A0ABT1QPP3</accession>
<feature type="domain" description="Glycosyltransferase 2-like" evidence="1">
    <location>
        <begin position="9"/>
        <end position="129"/>
    </location>
</feature>
<dbReference type="Pfam" id="PF00535">
    <property type="entry name" value="Glycos_transf_2"/>
    <property type="match status" value="1"/>
</dbReference>
<dbReference type="CDD" id="cd04179">
    <property type="entry name" value="DPM_DPG-synthase_like"/>
    <property type="match status" value="1"/>
</dbReference>
<name>A0ABT1QPP3_9GAMM</name>
<dbReference type="InterPro" id="IPR029044">
    <property type="entry name" value="Nucleotide-diphossugar_trans"/>
</dbReference>
<dbReference type="PANTHER" id="PTHR48090">
    <property type="entry name" value="UNDECAPRENYL-PHOSPHATE 4-DEOXY-4-FORMAMIDO-L-ARABINOSE TRANSFERASE-RELATED"/>
    <property type="match status" value="1"/>
</dbReference>
<evidence type="ECO:0000313" key="3">
    <source>
        <dbReference type="Proteomes" id="UP001165498"/>
    </source>
</evidence>
<dbReference type="Proteomes" id="UP001165498">
    <property type="component" value="Unassembled WGS sequence"/>
</dbReference>
<keyword evidence="3" id="KW-1185">Reference proteome</keyword>